<dbReference type="InterPro" id="IPR036291">
    <property type="entry name" value="NAD(P)-bd_dom_sf"/>
</dbReference>
<dbReference type="PRINTS" id="PR00080">
    <property type="entry name" value="SDRFAMILY"/>
</dbReference>
<keyword evidence="8" id="KW-1185">Reference proteome</keyword>
<evidence type="ECO:0000256" key="4">
    <source>
        <dbReference type="ARBA" id="ARBA00040781"/>
    </source>
</evidence>
<dbReference type="EMBL" id="AP022570">
    <property type="protein sequence ID" value="BBX54105.1"/>
    <property type="molecule type" value="Genomic_DNA"/>
</dbReference>
<evidence type="ECO:0000313" key="8">
    <source>
        <dbReference type="Proteomes" id="UP000466785"/>
    </source>
</evidence>
<dbReference type="Proteomes" id="UP000466785">
    <property type="component" value="Chromosome"/>
</dbReference>
<name>A0A6N4VGV7_9MYCO</name>
<evidence type="ECO:0000256" key="2">
    <source>
        <dbReference type="ARBA" id="ARBA00006484"/>
    </source>
</evidence>
<evidence type="ECO:0000256" key="3">
    <source>
        <dbReference type="ARBA" id="ARBA00022512"/>
    </source>
</evidence>
<dbReference type="InterPro" id="IPR002347">
    <property type="entry name" value="SDR_fam"/>
</dbReference>
<dbReference type="SUPFAM" id="SSF51735">
    <property type="entry name" value="NAD(P)-binding Rossmann-fold domains"/>
    <property type="match status" value="1"/>
</dbReference>
<comment type="subcellular location">
    <subcellularLocation>
        <location evidence="1">Secreted</location>
        <location evidence="1">Cell wall</location>
    </subcellularLocation>
</comment>
<proteinExistence type="inferred from homology"/>
<comment type="catalytic activity">
    <reaction evidence="5">
        <text>a (3R)-hydroxyacyl-[ACP] + NADP(+) = a 3-oxoacyl-[ACP] + NADPH + H(+)</text>
        <dbReference type="Rhea" id="RHEA:17397"/>
        <dbReference type="Rhea" id="RHEA-COMP:9916"/>
        <dbReference type="Rhea" id="RHEA-COMP:9945"/>
        <dbReference type="ChEBI" id="CHEBI:15378"/>
        <dbReference type="ChEBI" id="CHEBI:57783"/>
        <dbReference type="ChEBI" id="CHEBI:58349"/>
        <dbReference type="ChEBI" id="CHEBI:78776"/>
        <dbReference type="ChEBI" id="CHEBI:78827"/>
        <dbReference type="EC" id="1.1.1.100"/>
    </reaction>
    <physiologicalReaction direction="right-to-left" evidence="5">
        <dbReference type="Rhea" id="RHEA:17399"/>
    </physiologicalReaction>
</comment>
<reference evidence="7 8" key="1">
    <citation type="journal article" date="2019" name="Emerg. Microbes Infect.">
        <title>Comprehensive subspecies identification of 175 nontuberculous mycobacteria species based on 7547 genomic profiles.</title>
        <authorList>
            <person name="Matsumoto Y."/>
            <person name="Kinjo T."/>
            <person name="Motooka D."/>
            <person name="Nabeya D."/>
            <person name="Jung N."/>
            <person name="Uechi K."/>
            <person name="Horii T."/>
            <person name="Iida T."/>
            <person name="Fujita J."/>
            <person name="Nakamura S."/>
        </authorList>
    </citation>
    <scope>NUCLEOTIDE SEQUENCE [LARGE SCALE GENOMIC DNA]</scope>
    <source>
        <strain evidence="7 8">JCM 12603</strain>
    </source>
</reference>
<keyword evidence="3" id="KW-0134">Cell wall</keyword>
<evidence type="ECO:0000256" key="6">
    <source>
        <dbReference type="RuleBase" id="RU000363"/>
    </source>
</evidence>
<evidence type="ECO:0000256" key="1">
    <source>
        <dbReference type="ARBA" id="ARBA00004191"/>
    </source>
</evidence>
<dbReference type="InterPro" id="IPR050259">
    <property type="entry name" value="SDR"/>
</dbReference>
<dbReference type="AlphaFoldDB" id="A0A6N4VGV7"/>
<comment type="similarity">
    <text evidence="2 6">Belongs to the short-chain dehydrogenases/reductases (SDR) family.</text>
</comment>
<dbReference type="Gene3D" id="3.40.50.720">
    <property type="entry name" value="NAD(P)-binding Rossmann-like Domain"/>
    <property type="match status" value="1"/>
</dbReference>
<protein>
    <recommendedName>
        <fullName evidence="4">3-oxoacyl-[acyl-carrier-protein] reductase MabA</fullName>
    </recommendedName>
</protein>
<accession>A0A6N4VGV7</accession>
<dbReference type="RefSeq" id="WP_163678936.1">
    <property type="nucleotide sequence ID" value="NZ_AP022570.1"/>
</dbReference>
<dbReference type="Pfam" id="PF00106">
    <property type="entry name" value="adh_short"/>
    <property type="match status" value="1"/>
</dbReference>
<sequence>MNERSALVTGASSGIGLAVAGALRREGFAVTMVARDPAKLAAAARHVTEGAGPPVQQLAGSLTEEAFLDEAVAFHSATHGALDILVNNAGVSGHRLVGDITADFLDHQLAVNIRAVVLLTDKALPLLKAAVRQRGCAQVVNTASNAGKRGEATLSSYSATKAAVVGFTEALHDELAPSGIKATAICPGLVDTPMADGYRDEIAASTMITPSDVAEVVAMTTRLSAACIIPEVVLLRPTEWLQPDEVRAGLG</sequence>
<dbReference type="KEGG" id="mpof:MPOR_51310"/>
<organism evidence="7 8">
    <name type="scientific">Mycolicibacterium poriferae</name>
    <dbReference type="NCBI Taxonomy" id="39694"/>
    <lineage>
        <taxon>Bacteria</taxon>
        <taxon>Bacillati</taxon>
        <taxon>Actinomycetota</taxon>
        <taxon>Actinomycetes</taxon>
        <taxon>Mycobacteriales</taxon>
        <taxon>Mycobacteriaceae</taxon>
        <taxon>Mycolicibacterium</taxon>
    </lineage>
</organism>
<keyword evidence="3" id="KW-0964">Secreted</keyword>
<gene>
    <name evidence="7" type="ORF">MPOR_51310</name>
</gene>
<dbReference type="GO" id="GO:0004316">
    <property type="term" value="F:3-oxoacyl-[acyl-carrier-protein] reductase (NADPH) activity"/>
    <property type="evidence" value="ECO:0007669"/>
    <property type="project" value="UniProtKB-EC"/>
</dbReference>
<dbReference type="InterPro" id="IPR020904">
    <property type="entry name" value="Sc_DH/Rdtase_CS"/>
</dbReference>
<dbReference type="PROSITE" id="PS00061">
    <property type="entry name" value="ADH_SHORT"/>
    <property type="match status" value="1"/>
</dbReference>
<evidence type="ECO:0000313" key="7">
    <source>
        <dbReference type="EMBL" id="BBX54105.1"/>
    </source>
</evidence>
<evidence type="ECO:0000256" key="5">
    <source>
        <dbReference type="ARBA" id="ARBA00047400"/>
    </source>
</evidence>
<dbReference type="GO" id="GO:0032787">
    <property type="term" value="P:monocarboxylic acid metabolic process"/>
    <property type="evidence" value="ECO:0007669"/>
    <property type="project" value="UniProtKB-ARBA"/>
</dbReference>
<dbReference type="PANTHER" id="PTHR42879:SF2">
    <property type="entry name" value="3-OXOACYL-[ACYL-CARRIER-PROTEIN] REDUCTASE FABG"/>
    <property type="match status" value="1"/>
</dbReference>
<dbReference type="PRINTS" id="PR00081">
    <property type="entry name" value="GDHRDH"/>
</dbReference>
<dbReference type="PANTHER" id="PTHR42879">
    <property type="entry name" value="3-OXOACYL-(ACYL-CARRIER-PROTEIN) REDUCTASE"/>
    <property type="match status" value="1"/>
</dbReference>
<dbReference type="CDD" id="cd05233">
    <property type="entry name" value="SDR_c"/>
    <property type="match status" value="1"/>
</dbReference>